<feature type="compositionally biased region" description="Basic and acidic residues" evidence="1">
    <location>
        <begin position="8"/>
        <end position="20"/>
    </location>
</feature>
<evidence type="ECO:0000313" key="4">
    <source>
        <dbReference type="Proteomes" id="UP001054854"/>
    </source>
</evidence>
<keyword evidence="2" id="KW-0472">Membrane</keyword>
<evidence type="ECO:0008006" key="5">
    <source>
        <dbReference type="Google" id="ProtNLM"/>
    </source>
</evidence>
<feature type="region of interest" description="Disordered" evidence="1">
    <location>
        <begin position="52"/>
        <end position="72"/>
    </location>
</feature>
<keyword evidence="4" id="KW-1185">Reference proteome</keyword>
<proteinExistence type="predicted"/>
<dbReference type="EMBL" id="BNEK01000005">
    <property type="protein sequence ID" value="GHJ33368.1"/>
    <property type="molecule type" value="Genomic_DNA"/>
</dbReference>
<evidence type="ECO:0000256" key="1">
    <source>
        <dbReference type="SAM" id="MobiDB-lite"/>
    </source>
</evidence>
<feature type="transmembrane region" description="Helical" evidence="2">
    <location>
        <begin position="33"/>
        <end position="53"/>
    </location>
</feature>
<sequence>MDGWESSVRTEKSERPEPRGAPRRRRWSRRVPAGVVGAATVGLVALTVSPVSAEPDTGARPPRGGDPLPAPPQIRALDFLLGSYTCDYTPPPGGRPAVLKLTTKRAMDGHYLYTDATLEPGNVVGRSTFGWNPVDGTFINQYHDNWGSSGSYTSSGWQDGHLVFRGPLTQVITPNATGRTSGVKLNLLDNYQVLGRGHFKNATSFTFPDGSTLQGSYDCHRQ</sequence>
<keyword evidence="2" id="KW-0812">Transmembrane</keyword>
<accession>A0ABQ3UDY6</accession>
<gene>
    <name evidence="3" type="ORF">TPA0910_78010</name>
</gene>
<organism evidence="3 4">
    <name type="scientific">Streptomyces hygroscopicus</name>
    <dbReference type="NCBI Taxonomy" id="1912"/>
    <lineage>
        <taxon>Bacteria</taxon>
        <taxon>Bacillati</taxon>
        <taxon>Actinomycetota</taxon>
        <taxon>Actinomycetes</taxon>
        <taxon>Kitasatosporales</taxon>
        <taxon>Streptomycetaceae</taxon>
        <taxon>Streptomyces</taxon>
        <taxon>Streptomyces violaceusniger group</taxon>
    </lineage>
</organism>
<comment type="caution">
    <text evidence="3">The sequence shown here is derived from an EMBL/GenBank/DDBJ whole genome shotgun (WGS) entry which is preliminary data.</text>
</comment>
<feature type="compositionally biased region" description="Low complexity" evidence="1">
    <location>
        <begin position="58"/>
        <end position="67"/>
    </location>
</feature>
<dbReference type="Proteomes" id="UP001054854">
    <property type="component" value="Unassembled WGS sequence"/>
</dbReference>
<protein>
    <recommendedName>
        <fullName evidence="5">DUF1579 domain-containing protein</fullName>
    </recommendedName>
</protein>
<keyword evidence="2" id="KW-1133">Transmembrane helix</keyword>
<name>A0ABQ3UDY6_STRHY</name>
<evidence type="ECO:0000313" key="3">
    <source>
        <dbReference type="EMBL" id="GHJ33368.1"/>
    </source>
</evidence>
<evidence type="ECO:0000256" key="2">
    <source>
        <dbReference type="SAM" id="Phobius"/>
    </source>
</evidence>
<reference evidence="3" key="1">
    <citation type="submission" date="2024-05" db="EMBL/GenBank/DDBJ databases">
        <title>Whole genome shotgun sequence of Streptomyces hygroscopicus NBRC 113678.</title>
        <authorList>
            <person name="Komaki H."/>
            <person name="Tamura T."/>
        </authorList>
    </citation>
    <scope>NUCLEOTIDE SEQUENCE</scope>
    <source>
        <strain evidence="3">N11-34</strain>
    </source>
</reference>
<feature type="region of interest" description="Disordered" evidence="1">
    <location>
        <begin position="1"/>
        <end position="32"/>
    </location>
</feature>